<proteinExistence type="predicted"/>
<name>A0A4S8LBD2_DENBC</name>
<keyword evidence="1" id="KW-1133">Transmembrane helix</keyword>
<feature type="transmembrane region" description="Helical" evidence="1">
    <location>
        <begin position="20"/>
        <end position="42"/>
    </location>
</feature>
<feature type="transmembrane region" description="Helical" evidence="1">
    <location>
        <begin position="129"/>
        <end position="147"/>
    </location>
</feature>
<evidence type="ECO:0000313" key="2">
    <source>
        <dbReference type="EMBL" id="THU85951.1"/>
    </source>
</evidence>
<dbReference type="EMBL" id="ML179521">
    <property type="protein sequence ID" value="THU85951.1"/>
    <property type="molecule type" value="Genomic_DNA"/>
</dbReference>
<dbReference type="PANTHER" id="PTHR40465:SF1">
    <property type="entry name" value="DUF6534 DOMAIN-CONTAINING PROTEIN"/>
    <property type="match status" value="1"/>
</dbReference>
<organism evidence="2 3">
    <name type="scientific">Dendrothele bispora (strain CBS 962.96)</name>
    <dbReference type="NCBI Taxonomy" id="1314807"/>
    <lineage>
        <taxon>Eukaryota</taxon>
        <taxon>Fungi</taxon>
        <taxon>Dikarya</taxon>
        <taxon>Basidiomycota</taxon>
        <taxon>Agaricomycotina</taxon>
        <taxon>Agaricomycetes</taxon>
        <taxon>Agaricomycetidae</taxon>
        <taxon>Agaricales</taxon>
        <taxon>Agaricales incertae sedis</taxon>
        <taxon>Dendrothele</taxon>
    </lineage>
</organism>
<dbReference type="Proteomes" id="UP000297245">
    <property type="component" value="Unassembled WGS sequence"/>
</dbReference>
<sequence>MTATNIFAQVAKPPGLDASLGALLIGIILGQCLYGALCVQVFCYYQHNFKNDPLYIKFMVVWCWLLETVHTVFLCVTLYQTAVTHYGEVDYLAIAPWPMIYSVLVTGLVETPVQIFFAYRVYTLSKWRIIPSITMITAVACLGITIVDSIRASNMKFIIEFQDSSLALIATALAMRVAVDVSNTVCLVWILVQSKGAVSR</sequence>
<accession>A0A4S8LBD2</accession>
<dbReference type="OrthoDB" id="3231781at2759"/>
<feature type="transmembrane region" description="Helical" evidence="1">
    <location>
        <begin position="167"/>
        <end position="192"/>
    </location>
</feature>
<evidence type="ECO:0000313" key="3">
    <source>
        <dbReference type="Proteomes" id="UP000297245"/>
    </source>
</evidence>
<reference evidence="2 3" key="1">
    <citation type="journal article" date="2019" name="Nat. Ecol. Evol.">
        <title>Megaphylogeny resolves global patterns of mushroom evolution.</title>
        <authorList>
            <person name="Varga T."/>
            <person name="Krizsan K."/>
            <person name="Foldi C."/>
            <person name="Dima B."/>
            <person name="Sanchez-Garcia M."/>
            <person name="Sanchez-Ramirez S."/>
            <person name="Szollosi G.J."/>
            <person name="Szarkandi J.G."/>
            <person name="Papp V."/>
            <person name="Albert L."/>
            <person name="Andreopoulos W."/>
            <person name="Angelini C."/>
            <person name="Antonin V."/>
            <person name="Barry K.W."/>
            <person name="Bougher N.L."/>
            <person name="Buchanan P."/>
            <person name="Buyck B."/>
            <person name="Bense V."/>
            <person name="Catcheside P."/>
            <person name="Chovatia M."/>
            <person name="Cooper J."/>
            <person name="Damon W."/>
            <person name="Desjardin D."/>
            <person name="Finy P."/>
            <person name="Geml J."/>
            <person name="Haridas S."/>
            <person name="Hughes K."/>
            <person name="Justo A."/>
            <person name="Karasinski D."/>
            <person name="Kautmanova I."/>
            <person name="Kiss B."/>
            <person name="Kocsube S."/>
            <person name="Kotiranta H."/>
            <person name="LaButti K.M."/>
            <person name="Lechner B.E."/>
            <person name="Liimatainen K."/>
            <person name="Lipzen A."/>
            <person name="Lukacs Z."/>
            <person name="Mihaltcheva S."/>
            <person name="Morgado L.N."/>
            <person name="Niskanen T."/>
            <person name="Noordeloos M.E."/>
            <person name="Ohm R.A."/>
            <person name="Ortiz-Santana B."/>
            <person name="Ovrebo C."/>
            <person name="Racz N."/>
            <person name="Riley R."/>
            <person name="Savchenko A."/>
            <person name="Shiryaev A."/>
            <person name="Soop K."/>
            <person name="Spirin V."/>
            <person name="Szebenyi C."/>
            <person name="Tomsovsky M."/>
            <person name="Tulloss R.E."/>
            <person name="Uehling J."/>
            <person name="Grigoriev I.V."/>
            <person name="Vagvolgyi C."/>
            <person name="Papp T."/>
            <person name="Martin F.M."/>
            <person name="Miettinen O."/>
            <person name="Hibbett D.S."/>
            <person name="Nagy L.G."/>
        </authorList>
    </citation>
    <scope>NUCLEOTIDE SEQUENCE [LARGE SCALE GENOMIC DNA]</scope>
    <source>
        <strain evidence="2 3">CBS 962.96</strain>
    </source>
</reference>
<feature type="transmembrane region" description="Helical" evidence="1">
    <location>
        <begin position="99"/>
        <end position="122"/>
    </location>
</feature>
<dbReference type="PANTHER" id="PTHR40465">
    <property type="entry name" value="CHROMOSOME 1, WHOLE GENOME SHOTGUN SEQUENCE"/>
    <property type="match status" value="1"/>
</dbReference>
<evidence type="ECO:0000256" key="1">
    <source>
        <dbReference type="SAM" id="Phobius"/>
    </source>
</evidence>
<keyword evidence="1" id="KW-0472">Membrane</keyword>
<feature type="transmembrane region" description="Helical" evidence="1">
    <location>
        <begin position="54"/>
        <end position="79"/>
    </location>
</feature>
<dbReference type="AlphaFoldDB" id="A0A4S8LBD2"/>
<protein>
    <submittedName>
        <fullName evidence="2">Uncharacterized protein</fullName>
    </submittedName>
</protein>
<keyword evidence="1" id="KW-0812">Transmembrane</keyword>
<keyword evidence="3" id="KW-1185">Reference proteome</keyword>
<gene>
    <name evidence="2" type="ORF">K435DRAFT_684652</name>
</gene>